<dbReference type="AlphaFoldDB" id="A0AAD7MIU7"/>
<dbReference type="InterPro" id="IPR053354">
    <property type="entry name" value="MGDG_epimerase"/>
</dbReference>
<evidence type="ECO:0000313" key="3">
    <source>
        <dbReference type="Proteomes" id="UP001215280"/>
    </source>
</evidence>
<name>A0AAD7MIU7_9AGAR</name>
<dbReference type="Proteomes" id="UP001215280">
    <property type="component" value="Unassembled WGS sequence"/>
</dbReference>
<gene>
    <name evidence="2" type="ORF">DFH07DRAFT_973202</name>
</gene>
<evidence type="ECO:0000256" key="1">
    <source>
        <dbReference type="SAM" id="MobiDB-lite"/>
    </source>
</evidence>
<dbReference type="PANTHER" id="PTHR43558:SF6">
    <property type="entry name" value="REDUCTASE, PUTATIVE (AFU_ORTHOLOGUE AFUA_3G10540)-RELATED"/>
    <property type="match status" value="1"/>
</dbReference>
<sequence length="636" mass="72176">MSICMQCIFPPAAAARDHVPSLVDLAAERLGNLSLDDEETMDAIPSVILASYMWGWHKIAYPAMRRALQRLPNPESAPEGSSNSIDEWILLNDKWLRDGKQAEWQQGLVTFDDADNVFQNSILADSSRTITRLESLPGYEVSCDAREPHIAIQPSVEAFKRTFDHISDGLLKNLDWSNLFVAGGIILGALLSVDTPDGQPRSDPRWASSDIDMFVYGLSPLAANEKVRHLFETFRANLPPGTPTLVVRNCTTITFYARYPLRRIQIVLKLTESPKSVLLNFDLDVCAMGWDGTSLWMLPRAARALETGCNVFTMSLIRGHYLSNRRASALERVFKYADKGYGLRILPSYMSSLNNRKPSQASPGQQPDGTDDLPPDIPFLIAEARRLTAHDVLRSDENDSNIFEFNMAHSKPSGLSGFSSLMRWVALWEMGRRGEVTIRKGAWALSSYRDAWDERFDTGSFQEHIQQANEKEVWNWVVTDFNRRLVAHGVADEENLDSGEYELWNTFRRTTCAPTVDAVLSKKKDIMLQVLLPCERAQARAGLRETKLLVPVEYGFNFLGSPEPQTDGLFFWRIPAELMWQQLDRSVDELFEVLHAFRKVNEHLRSNSAFQAPRLLRELARRTLYDEFDAFASWFV</sequence>
<comment type="caution">
    <text evidence="2">The sequence shown here is derived from an EMBL/GenBank/DDBJ whole genome shotgun (WGS) entry which is preliminary data.</text>
</comment>
<reference evidence="2" key="1">
    <citation type="submission" date="2023-03" db="EMBL/GenBank/DDBJ databases">
        <title>Massive genome expansion in bonnet fungi (Mycena s.s.) driven by repeated elements and novel gene families across ecological guilds.</title>
        <authorList>
            <consortium name="Lawrence Berkeley National Laboratory"/>
            <person name="Harder C.B."/>
            <person name="Miyauchi S."/>
            <person name="Viragh M."/>
            <person name="Kuo A."/>
            <person name="Thoen E."/>
            <person name="Andreopoulos B."/>
            <person name="Lu D."/>
            <person name="Skrede I."/>
            <person name="Drula E."/>
            <person name="Henrissat B."/>
            <person name="Morin E."/>
            <person name="Kohler A."/>
            <person name="Barry K."/>
            <person name="LaButti K."/>
            <person name="Morin E."/>
            <person name="Salamov A."/>
            <person name="Lipzen A."/>
            <person name="Mereny Z."/>
            <person name="Hegedus B."/>
            <person name="Baldrian P."/>
            <person name="Stursova M."/>
            <person name="Weitz H."/>
            <person name="Taylor A."/>
            <person name="Grigoriev I.V."/>
            <person name="Nagy L.G."/>
            <person name="Martin F."/>
            <person name="Kauserud H."/>
        </authorList>
    </citation>
    <scope>NUCLEOTIDE SEQUENCE</scope>
    <source>
        <strain evidence="2">CBHHK188m</strain>
    </source>
</reference>
<feature type="region of interest" description="Disordered" evidence="1">
    <location>
        <begin position="355"/>
        <end position="375"/>
    </location>
</feature>
<organism evidence="2 3">
    <name type="scientific">Mycena maculata</name>
    <dbReference type="NCBI Taxonomy" id="230809"/>
    <lineage>
        <taxon>Eukaryota</taxon>
        <taxon>Fungi</taxon>
        <taxon>Dikarya</taxon>
        <taxon>Basidiomycota</taxon>
        <taxon>Agaricomycotina</taxon>
        <taxon>Agaricomycetes</taxon>
        <taxon>Agaricomycetidae</taxon>
        <taxon>Agaricales</taxon>
        <taxon>Marasmiineae</taxon>
        <taxon>Mycenaceae</taxon>
        <taxon>Mycena</taxon>
    </lineage>
</organism>
<accession>A0AAD7MIU7</accession>
<protein>
    <submittedName>
        <fullName evidence="2">Uncharacterized protein</fullName>
    </submittedName>
</protein>
<dbReference type="PANTHER" id="PTHR43558">
    <property type="entry name" value="REDUCTASE, PUTATIVE (AFU_ORTHOLOGUE AFUA_3G10540)-RELATED"/>
    <property type="match status" value="1"/>
</dbReference>
<evidence type="ECO:0000313" key="2">
    <source>
        <dbReference type="EMBL" id="KAJ7718695.1"/>
    </source>
</evidence>
<proteinExistence type="predicted"/>
<keyword evidence="3" id="KW-1185">Reference proteome</keyword>
<dbReference type="EMBL" id="JARJLG010000302">
    <property type="protein sequence ID" value="KAJ7718695.1"/>
    <property type="molecule type" value="Genomic_DNA"/>
</dbReference>
<feature type="compositionally biased region" description="Polar residues" evidence="1">
    <location>
        <begin position="355"/>
        <end position="368"/>
    </location>
</feature>